<reference evidence="1" key="1">
    <citation type="journal article" date="2014" name="Front. Microbiol.">
        <title>High frequency of phylogenetically diverse reductive dehalogenase-homologous genes in deep subseafloor sedimentary metagenomes.</title>
        <authorList>
            <person name="Kawai M."/>
            <person name="Futagami T."/>
            <person name="Toyoda A."/>
            <person name="Takaki Y."/>
            <person name="Nishi S."/>
            <person name="Hori S."/>
            <person name="Arai W."/>
            <person name="Tsubouchi T."/>
            <person name="Morono Y."/>
            <person name="Uchiyama I."/>
            <person name="Ito T."/>
            <person name="Fujiyama A."/>
            <person name="Inagaki F."/>
            <person name="Takami H."/>
        </authorList>
    </citation>
    <scope>NUCLEOTIDE SEQUENCE</scope>
    <source>
        <strain evidence="1">Expedition CK06-06</strain>
    </source>
</reference>
<evidence type="ECO:0008006" key="2">
    <source>
        <dbReference type="Google" id="ProtNLM"/>
    </source>
</evidence>
<dbReference type="EMBL" id="BART01039086">
    <property type="protein sequence ID" value="GAH10534.1"/>
    <property type="molecule type" value="Genomic_DNA"/>
</dbReference>
<proteinExistence type="predicted"/>
<feature type="non-terminal residue" evidence="1">
    <location>
        <position position="1"/>
    </location>
</feature>
<gene>
    <name evidence="1" type="ORF">S01H4_64449</name>
</gene>
<evidence type="ECO:0000313" key="1">
    <source>
        <dbReference type="EMBL" id="GAH10534.1"/>
    </source>
</evidence>
<protein>
    <recommendedName>
        <fullName evidence="2">Ribbon-helix-helix protein CopG domain-containing protein</fullName>
    </recommendedName>
</protein>
<comment type="caution">
    <text evidence="1">The sequence shown here is derived from an EMBL/GenBank/DDBJ whole genome shotgun (WGS) entry which is preliminary data.</text>
</comment>
<sequence>KKSGKNKSQLFREMIFLYEQEKMKDDFYKIQRKISKVVRKKGIYTEEDVKKIVFEER</sequence>
<name>X1E043_9ZZZZ</name>
<organism evidence="1">
    <name type="scientific">marine sediment metagenome</name>
    <dbReference type="NCBI Taxonomy" id="412755"/>
    <lineage>
        <taxon>unclassified sequences</taxon>
        <taxon>metagenomes</taxon>
        <taxon>ecological metagenomes</taxon>
    </lineage>
</organism>
<dbReference type="AlphaFoldDB" id="X1E043"/>
<accession>X1E043</accession>